<dbReference type="InterPro" id="IPR028098">
    <property type="entry name" value="Glyco_trans_4-like_N"/>
</dbReference>
<dbReference type="RefSeq" id="WP_119829985.1">
    <property type="nucleotide sequence ID" value="NZ_QYUL01000001.1"/>
</dbReference>
<dbReference type="AlphaFoldDB" id="A0A418W2U4"/>
<keyword evidence="2" id="KW-0808">Transferase</keyword>
<reference evidence="2 3" key="1">
    <citation type="submission" date="2018-09" db="EMBL/GenBank/DDBJ databases">
        <authorList>
            <person name="Zhu H."/>
        </authorList>
    </citation>
    <scope>NUCLEOTIDE SEQUENCE [LARGE SCALE GENOMIC DNA]</scope>
    <source>
        <strain evidence="2 3">K2W22B-5</strain>
    </source>
</reference>
<dbReference type="InterPro" id="IPR050194">
    <property type="entry name" value="Glycosyltransferase_grp1"/>
</dbReference>
<dbReference type="OrthoDB" id="529131at2"/>
<proteinExistence type="predicted"/>
<dbReference type="GO" id="GO:0016757">
    <property type="term" value="F:glycosyltransferase activity"/>
    <property type="evidence" value="ECO:0007669"/>
    <property type="project" value="TreeGrafter"/>
</dbReference>
<sequence length="379" mass="41990">MKILYHHRVASKDGQDVHIEEMIAAMRRQGHEVVVVAPGAARSAEFGYDGGLAARVKRLLPGALYELLELGYSLHAYRRLARACAVHRPDALYERSNLFFLPGLWLKRRTGIPYILEVNAPLASERAIHGGLRLRALARWSERLVWRGADLVLPVTEVLADVLRQAGVPDARILVVPNGVNRERFPPQTDSAAIRRELGLDNKLVLGFTGFIRDWHGLPQVVDAMKAMPDRERLHLLVVGDGPARAELERHAERAGMAGHVTCLGLVGRDRVAACIAAFDIALQPKVVDYASPLKLFEYMALGRAIVAPDQPNIREVLADGETALLFRPDDSQHLCAQIARLCGDPALRQRLGDAASRRIDEGGYVWDDNARRVLARIP</sequence>
<feature type="domain" description="Glycosyltransferase subfamily 4-like N-terminal" evidence="1">
    <location>
        <begin position="14"/>
        <end position="179"/>
    </location>
</feature>
<name>A0A418W2U4_9PROT</name>
<comment type="caution">
    <text evidence="2">The sequence shown here is derived from an EMBL/GenBank/DDBJ whole genome shotgun (WGS) entry which is preliminary data.</text>
</comment>
<dbReference type="Proteomes" id="UP000283458">
    <property type="component" value="Unassembled WGS sequence"/>
</dbReference>
<dbReference type="Pfam" id="PF13579">
    <property type="entry name" value="Glyco_trans_4_4"/>
    <property type="match status" value="1"/>
</dbReference>
<keyword evidence="3" id="KW-1185">Reference proteome</keyword>
<dbReference type="PANTHER" id="PTHR45947:SF3">
    <property type="entry name" value="SULFOQUINOVOSYL TRANSFERASE SQD2"/>
    <property type="match status" value="1"/>
</dbReference>
<dbReference type="SUPFAM" id="SSF53756">
    <property type="entry name" value="UDP-Glycosyltransferase/glycogen phosphorylase"/>
    <property type="match status" value="1"/>
</dbReference>
<evidence type="ECO:0000313" key="2">
    <source>
        <dbReference type="EMBL" id="RJF84341.1"/>
    </source>
</evidence>
<dbReference type="Gene3D" id="3.40.50.2000">
    <property type="entry name" value="Glycogen Phosphorylase B"/>
    <property type="match status" value="2"/>
</dbReference>
<accession>A0A418W2U4</accession>
<dbReference type="PANTHER" id="PTHR45947">
    <property type="entry name" value="SULFOQUINOVOSYL TRANSFERASE SQD2"/>
    <property type="match status" value="1"/>
</dbReference>
<evidence type="ECO:0000313" key="3">
    <source>
        <dbReference type="Proteomes" id="UP000283458"/>
    </source>
</evidence>
<evidence type="ECO:0000259" key="1">
    <source>
        <dbReference type="Pfam" id="PF13579"/>
    </source>
</evidence>
<organism evidence="2 3">
    <name type="scientific">Azospirillum cavernae</name>
    <dbReference type="NCBI Taxonomy" id="2320860"/>
    <lineage>
        <taxon>Bacteria</taxon>
        <taxon>Pseudomonadati</taxon>
        <taxon>Pseudomonadota</taxon>
        <taxon>Alphaproteobacteria</taxon>
        <taxon>Rhodospirillales</taxon>
        <taxon>Azospirillaceae</taxon>
        <taxon>Azospirillum</taxon>
    </lineage>
</organism>
<dbReference type="Pfam" id="PF13692">
    <property type="entry name" value="Glyco_trans_1_4"/>
    <property type="match status" value="1"/>
</dbReference>
<protein>
    <submittedName>
        <fullName evidence="2">Glycosyltransferase WbuB</fullName>
    </submittedName>
</protein>
<dbReference type="CDD" id="cd03794">
    <property type="entry name" value="GT4_WbuB-like"/>
    <property type="match status" value="1"/>
</dbReference>
<gene>
    <name evidence="2" type="ORF">D3877_07200</name>
</gene>
<dbReference type="EMBL" id="QYUL01000001">
    <property type="protein sequence ID" value="RJF84341.1"/>
    <property type="molecule type" value="Genomic_DNA"/>
</dbReference>